<name>A0A4U5NC28_STECR</name>
<reference evidence="1 2" key="2">
    <citation type="journal article" date="2019" name="G3 (Bethesda)">
        <title>Hybrid Assembly of the Genome of the Entomopathogenic Nematode Steinernema carpocapsae Identifies the X-Chromosome.</title>
        <authorList>
            <person name="Serra L."/>
            <person name="Macchietto M."/>
            <person name="Macias-Munoz A."/>
            <person name="McGill C.J."/>
            <person name="Rodriguez I.M."/>
            <person name="Rodriguez B."/>
            <person name="Murad R."/>
            <person name="Mortazavi A."/>
        </authorList>
    </citation>
    <scope>NUCLEOTIDE SEQUENCE [LARGE SCALE GENOMIC DNA]</scope>
    <source>
        <strain evidence="1 2">ALL</strain>
    </source>
</reference>
<dbReference type="Proteomes" id="UP000298663">
    <property type="component" value="Unassembled WGS sequence"/>
</dbReference>
<accession>A0A4U5NC28</accession>
<proteinExistence type="predicted"/>
<sequence>MILFWISQAFHRPLIDEDSWVSRVFNVLVRDFLYNLNLCSSSVLPEQLALRSSGKNRKQFGRLSDHMKSCGKQFKKQH</sequence>
<reference evidence="1 2" key="1">
    <citation type="journal article" date="2015" name="Genome Biol.">
        <title>Comparative genomics of Steinernema reveals deeply conserved gene regulatory networks.</title>
        <authorList>
            <person name="Dillman A.R."/>
            <person name="Macchietto M."/>
            <person name="Porter C.F."/>
            <person name="Rogers A."/>
            <person name="Williams B."/>
            <person name="Antoshechkin I."/>
            <person name="Lee M.M."/>
            <person name="Goodwin Z."/>
            <person name="Lu X."/>
            <person name="Lewis E.E."/>
            <person name="Goodrich-Blair H."/>
            <person name="Stock S.P."/>
            <person name="Adams B.J."/>
            <person name="Sternberg P.W."/>
            <person name="Mortazavi A."/>
        </authorList>
    </citation>
    <scope>NUCLEOTIDE SEQUENCE [LARGE SCALE GENOMIC DNA]</scope>
    <source>
        <strain evidence="1 2">ALL</strain>
    </source>
</reference>
<comment type="caution">
    <text evidence="1">The sequence shown here is derived from an EMBL/GenBank/DDBJ whole genome shotgun (WGS) entry which is preliminary data.</text>
</comment>
<protein>
    <submittedName>
        <fullName evidence="1">Uncharacterized protein</fullName>
    </submittedName>
</protein>
<keyword evidence="2" id="KW-1185">Reference proteome</keyword>
<dbReference type="AlphaFoldDB" id="A0A4U5NC28"/>
<evidence type="ECO:0000313" key="1">
    <source>
        <dbReference type="EMBL" id="TKR80407.1"/>
    </source>
</evidence>
<dbReference type="EMBL" id="AZBU02000004">
    <property type="protein sequence ID" value="TKR80407.1"/>
    <property type="molecule type" value="Genomic_DNA"/>
</dbReference>
<organism evidence="1 2">
    <name type="scientific">Steinernema carpocapsae</name>
    <name type="common">Entomopathogenic nematode</name>
    <dbReference type="NCBI Taxonomy" id="34508"/>
    <lineage>
        <taxon>Eukaryota</taxon>
        <taxon>Metazoa</taxon>
        <taxon>Ecdysozoa</taxon>
        <taxon>Nematoda</taxon>
        <taxon>Chromadorea</taxon>
        <taxon>Rhabditida</taxon>
        <taxon>Tylenchina</taxon>
        <taxon>Panagrolaimomorpha</taxon>
        <taxon>Strongyloidoidea</taxon>
        <taxon>Steinernematidae</taxon>
        <taxon>Steinernema</taxon>
    </lineage>
</organism>
<evidence type="ECO:0000313" key="2">
    <source>
        <dbReference type="Proteomes" id="UP000298663"/>
    </source>
</evidence>
<gene>
    <name evidence="1" type="ORF">L596_014487</name>
</gene>